<dbReference type="Proteomes" id="UP001151760">
    <property type="component" value="Unassembled WGS sequence"/>
</dbReference>
<evidence type="ECO:0000313" key="2">
    <source>
        <dbReference type="Proteomes" id="UP001151760"/>
    </source>
</evidence>
<evidence type="ECO:0008006" key="3">
    <source>
        <dbReference type="Google" id="ProtNLM"/>
    </source>
</evidence>
<sequence>MRWVVEAETRDLSNAELGKWLESRKAWITKGNEKGSILRQKACVRWDVEGDENSKFFHAFMKRRCNKNTIQSLLIDGVWCEDPVKIKNEIFKYYKDDTIIFGEWSRENACNLINVLKCFEEAARLKINFKKSKVYGVGVEAIEALLGKNGGGGLGLKVMLCGVKSLKVTMILMEGGGGDVGSRISGKGVWTDIIRVGKVLDGFEEGGEVVGSMVYGYGIGSGLDPYGVDQRESLRN</sequence>
<evidence type="ECO:0000313" key="1">
    <source>
        <dbReference type="EMBL" id="GJT38200.1"/>
    </source>
</evidence>
<name>A0ABQ5DGQ4_9ASTR</name>
<comment type="caution">
    <text evidence="1">The sequence shown here is derived from an EMBL/GenBank/DDBJ whole genome shotgun (WGS) entry which is preliminary data.</text>
</comment>
<organism evidence="1 2">
    <name type="scientific">Tanacetum coccineum</name>
    <dbReference type="NCBI Taxonomy" id="301880"/>
    <lineage>
        <taxon>Eukaryota</taxon>
        <taxon>Viridiplantae</taxon>
        <taxon>Streptophyta</taxon>
        <taxon>Embryophyta</taxon>
        <taxon>Tracheophyta</taxon>
        <taxon>Spermatophyta</taxon>
        <taxon>Magnoliopsida</taxon>
        <taxon>eudicotyledons</taxon>
        <taxon>Gunneridae</taxon>
        <taxon>Pentapetalae</taxon>
        <taxon>asterids</taxon>
        <taxon>campanulids</taxon>
        <taxon>Asterales</taxon>
        <taxon>Asteraceae</taxon>
        <taxon>Asteroideae</taxon>
        <taxon>Anthemideae</taxon>
        <taxon>Anthemidinae</taxon>
        <taxon>Tanacetum</taxon>
    </lineage>
</organism>
<gene>
    <name evidence="1" type="ORF">Tco_0938065</name>
</gene>
<reference evidence="1" key="1">
    <citation type="journal article" date="2022" name="Int. J. Mol. Sci.">
        <title>Draft Genome of Tanacetum Coccineum: Genomic Comparison of Closely Related Tanacetum-Family Plants.</title>
        <authorList>
            <person name="Yamashiro T."/>
            <person name="Shiraishi A."/>
            <person name="Nakayama K."/>
            <person name="Satake H."/>
        </authorList>
    </citation>
    <scope>NUCLEOTIDE SEQUENCE</scope>
</reference>
<reference evidence="1" key="2">
    <citation type="submission" date="2022-01" db="EMBL/GenBank/DDBJ databases">
        <authorList>
            <person name="Yamashiro T."/>
            <person name="Shiraishi A."/>
            <person name="Satake H."/>
            <person name="Nakayama K."/>
        </authorList>
    </citation>
    <scope>NUCLEOTIDE SEQUENCE</scope>
</reference>
<keyword evidence="2" id="KW-1185">Reference proteome</keyword>
<protein>
    <recommendedName>
        <fullName evidence="3">Reverse transcriptase domain-containing protein</fullName>
    </recommendedName>
</protein>
<dbReference type="EMBL" id="BQNB010015286">
    <property type="protein sequence ID" value="GJT38200.1"/>
    <property type="molecule type" value="Genomic_DNA"/>
</dbReference>
<accession>A0ABQ5DGQ4</accession>
<proteinExistence type="predicted"/>